<accession>A0ABY4E242</accession>
<reference evidence="10 11" key="1">
    <citation type="journal article" date="2022" name="Res Sq">
        <title>Evolution of multicellular longitudinally dividing oral cavity symbionts (Neisseriaceae).</title>
        <authorList>
            <person name="Nyongesa S."/>
            <person name="Weber P."/>
            <person name="Bernet E."/>
            <person name="Pullido F."/>
            <person name="Nieckarz M."/>
            <person name="Delaby M."/>
            <person name="Nieves C."/>
            <person name="Viehboeck T."/>
            <person name="Krause N."/>
            <person name="Rivera-Millot A."/>
            <person name="Nakamura A."/>
            <person name="Vischer N."/>
            <person name="VanNieuwenhze M."/>
            <person name="Brun Y."/>
            <person name="Cava F."/>
            <person name="Bulgheresi S."/>
            <person name="Veyrier F."/>
        </authorList>
    </citation>
    <scope>NUCLEOTIDE SEQUENCE [LARGE SCALE GENOMIC DNA]</scope>
    <source>
        <strain evidence="10 11">SN4</strain>
    </source>
</reference>
<comment type="subcellular location">
    <subcellularLocation>
        <location evidence="1">Cell inner membrane</location>
    </subcellularLocation>
</comment>
<dbReference type="InterPro" id="IPR003399">
    <property type="entry name" value="Mce/MlaD"/>
</dbReference>
<dbReference type="Pfam" id="PF02470">
    <property type="entry name" value="MlaD"/>
    <property type="match status" value="3"/>
</dbReference>
<organism evidence="10 11">
    <name type="scientific">Vitreoscilla massiliensis</name>
    <dbReference type="NCBI Taxonomy" id="1689272"/>
    <lineage>
        <taxon>Bacteria</taxon>
        <taxon>Pseudomonadati</taxon>
        <taxon>Pseudomonadota</taxon>
        <taxon>Betaproteobacteria</taxon>
        <taxon>Neisseriales</taxon>
        <taxon>Neisseriaceae</taxon>
        <taxon>Vitreoscilla</taxon>
    </lineage>
</organism>
<dbReference type="RefSeq" id="WP_082625668.1">
    <property type="nucleotide sequence ID" value="NZ_CABKVG010000010.1"/>
</dbReference>
<evidence type="ECO:0000256" key="1">
    <source>
        <dbReference type="ARBA" id="ARBA00004533"/>
    </source>
</evidence>
<gene>
    <name evidence="10" type="ORF">LVJ82_00165</name>
</gene>
<evidence type="ECO:0000313" key="10">
    <source>
        <dbReference type="EMBL" id="UOO89435.1"/>
    </source>
</evidence>
<sequence length="556" mass="60965">MNEPEQEQEHEPSQDTQASSTDTAQAAHVKKTRVFSIVWSVPIVALVVALFLLFNYIRNNGTEITLYMPNADGIEINKTQIKILNVEIGKVVDVRLNGADGVILTAKVKANMADKLRKDSQFWIVKPRIDQSGVRGLDTLVSGSYIGFKPGTAEETKHEFVVSDNPPLDDLGDGLRLRLVSDKAKMLPVGAPILYEDLQVGQVQRVEFDSETQKVRYDIFITKPNVVLVGSNVKFWIKSGVNIQTNSQGIQIDAAPVGSILSGAIAFTQPLNVGKGAAVKNGHEFHLNSSIADVMEPASPRAFYLVAFFDQSMRGLTAGSTVEYKGLPIGVVEQTPFFEKNDQVNLLENSHIPVKLRIEPAAIEMGATALDPKVWREKFDTAIRKGLYATMVSNNLVTGNMSIDLTDEASPDPSLRPHSVYGGYSVIPTRAVGVTATIKQLNRMLIKFNNLPLEQSVGELNANLAELKTTIKSVNGLLGSKDTQNMPKELNQTLMQLRQTLAGVSPDSPAYRDIQSTLQSLDRTLQKTDPLLRQLGEKPNALIFNDKSPDPIPKGR</sequence>
<evidence type="ECO:0000256" key="4">
    <source>
        <dbReference type="ARBA" id="ARBA00022692"/>
    </source>
</evidence>
<keyword evidence="2" id="KW-1003">Cell membrane</keyword>
<proteinExistence type="predicted"/>
<keyword evidence="5 8" id="KW-1133">Transmembrane helix</keyword>
<dbReference type="PANTHER" id="PTHR30462">
    <property type="entry name" value="INTERMEMBRANE TRANSPORT PROTEIN PQIB-RELATED"/>
    <property type="match status" value="1"/>
</dbReference>
<dbReference type="Proteomes" id="UP000832011">
    <property type="component" value="Chromosome"/>
</dbReference>
<protein>
    <submittedName>
        <fullName evidence="10">MlaD family protein</fullName>
    </submittedName>
</protein>
<feature type="domain" description="Mce/MlaD" evidence="9">
    <location>
        <begin position="304"/>
        <end position="406"/>
    </location>
</feature>
<evidence type="ECO:0000313" key="11">
    <source>
        <dbReference type="Proteomes" id="UP000832011"/>
    </source>
</evidence>
<evidence type="ECO:0000256" key="6">
    <source>
        <dbReference type="ARBA" id="ARBA00023136"/>
    </source>
</evidence>
<name>A0ABY4E242_9NEIS</name>
<keyword evidence="4 8" id="KW-0812">Transmembrane</keyword>
<keyword evidence="6 8" id="KW-0472">Membrane</keyword>
<evidence type="ECO:0000259" key="9">
    <source>
        <dbReference type="Pfam" id="PF02470"/>
    </source>
</evidence>
<keyword evidence="11" id="KW-1185">Reference proteome</keyword>
<dbReference type="PANTHER" id="PTHR30462:SF2">
    <property type="entry name" value="INTERMEMBRANE TRANSPORT PROTEIN PQIB"/>
    <property type="match status" value="1"/>
</dbReference>
<evidence type="ECO:0000256" key="5">
    <source>
        <dbReference type="ARBA" id="ARBA00022989"/>
    </source>
</evidence>
<dbReference type="EMBL" id="CP091511">
    <property type="protein sequence ID" value="UOO89435.1"/>
    <property type="molecule type" value="Genomic_DNA"/>
</dbReference>
<feature type="domain" description="Mce/MlaD" evidence="9">
    <location>
        <begin position="61"/>
        <end position="151"/>
    </location>
</feature>
<evidence type="ECO:0000256" key="2">
    <source>
        <dbReference type="ARBA" id="ARBA00022475"/>
    </source>
</evidence>
<keyword evidence="3" id="KW-0997">Cell inner membrane</keyword>
<feature type="region of interest" description="Disordered" evidence="7">
    <location>
        <begin position="1"/>
        <end position="23"/>
    </location>
</feature>
<evidence type="ECO:0000256" key="8">
    <source>
        <dbReference type="SAM" id="Phobius"/>
    </source>
</evidence>
<feature type="domain" description="Mce/MlaD" evidence="9">
    <location>
        <begin position="175"/>
        <end position="241"/>
    </location>
</feature>
<evidence type="ECO:0000256" key="7">
    <source>
        <dbReference type="SAM" id="MobiDB-lite"/>
    </source>
</evidence>
<dbReference type="InterPro" id="IPR051800">
    <property type="entry name" value="PqiA-PqiB_transport"/>
</dbReference>
<evidence type="ECO:0000256" key="3">
    <source>
        <dbReference type="ARBA" id="ARBA00022519"/>
    </source>
</evidence>
<feature type="transmembrane region" description="Helical" evidence="8">
    <location>
        <begin position="34"/>
        <end position="57"/>
    </location>
</feature>
<feature type="compositionally biased region" description="Low complexity" evidence="7">
    <location>
        <begin position="14"/>
        <end position="23"/>
    </location>
</feature>